<dbReference type="PROSITE" id="PS50983">
    <property type="entry name" value="FE_B12_PBP"/>
    <property type="match status" value="1"/>
</dbReference>
<dbReference type="PANTHER" id="PTHR30532:SF1">
    <property type="entry name" value="IRON(3+)-HYDROXAMATE-BINDING PROTEIN FHUD"/>
    <property type="match status" value="1"/>
</dbReference>
<feature type="region of interest" description="Disordered" evidence="5">
    <location>
        <begin position="42"/>
        <end position="70"/>
    </location>
</feature>
<gene>
    <name evidence="8" type="ORF">I8J29_26945</name>
</gene>
<keyword evidence="9" id="KW-1185">Reference proteome</keyword>
<dbReference type="PANTHER" id="PTHR30532">
    <property type="entry name" value="IRON III DICITRATE-BINDING PERIPLASMIC PROTEIN"/>
    <property type="match status" value="1"/>
</dbReference>
<comment type="subcellular location">
    <subcellularLocation>
        <location evidence="1">Cell envelope</location>
    </subcellularLocation>
</comment>
<comment type="caution">
    <text evidence="8">The sequence shown here is derived from an EMBL/GenBank/DDBJ whole genome shotgun (WGS) entry which is preliminary data.</text>
</comment>
<evidence type="ECO:0000256" key="1">
    <source>
        <dbReference type="ARBA" id="ARBA00004196"/>
    </source>
</evidence>
<proteinExistence type="inferred from homology"/>
<dbReference type="Gene3D" id="3.40.50.1980">
    <property type="entry name" value="Nitrogenase molybdenum iron protein domain"/>
    <property type="match status" value="2"/>
</dbReference>
<dbReference type="EMBL" id="JAGGDJ010000041">
    <property type="protein sequence ID" value="MBO7747834.1"/>
    <property type="molecule type" value="Genomic_DNA"/>
</dbReference>
<evidence type="ECO:0000256" key="3">
    <source>
        <dbReference type="ARBA" id="ARBA00022448"/>
    </source>
</evidence>
<feature type="domain" description="Fe/B12 periplasmic-binding" evidence="7">
    <location>
        <begin position="85"/>
        <end position="346"/>
    </location>
</feature>
<keyword evidence="4 6" id="KW-0732">Signal</keyword>
<keyword evidence="3" id="KW-0813">Transport</keyword>
<dbReference type="Proteomes" id="UP000670947">
    <property type="component" value="Unassembled WGS sequence"/>
</dbReference>
<feature type="signal peptide" evidence="6">
    <location>
        <begin position="1"/>
        <end position="28"/>
    </location>
</feature>
<evidence type="ECO:0000313" key="9">
    <source>
        <dbReference type="Proteomes" id="UP000670947"/>
    </source>
</evidence>
<dbReference type="RefSeq" id="WP_208850462.1">
    <property type="nucleotide sequence ID" value="NZ_JAGGDJ010000041.1"/>
</dbReference>
<evidence type="ECO:0000256" key="5">
    <source>
        <dbReference type="SAM" id="MobiDB-lite"/>
    </source>
</evidence>
<evidence type="ECO:0000313" key="8">
    <source>
        <dbReference type="EMBL" id="MBO7747834.1"/>
    </source>
</evidence>
<reference evidence="8 9" key="1">
    <citation type="submission" date="2021-03" db="EMBL/GenBank/DDBJ databases">
        <title>Paenibacillus artemisicola MWE-103 whole genome sequence.</title>
        <authorList>
            <person name="Ham Y.J."/>
        </authorList>
    </citation>
    <scope>NUCLEOTIDE SEQUENCE [LARGE SCALE GENOMIC DNA]</scope>
    <source>
        <strain evidence="8 9">MWE-103</strain>
    </source>
</reference>
<evidence type="ECO:0000256" key="4">
    <source>
        <dbReference type="ARBA" id="ARBA00022729"/>
    </source>
</evidence>
<evidence type="ECO:0000259" key="7">
    <source>
        <dbReference type="PROSITE" id="PS50983"/>
    </source>
</evidence>
<accession>A0ABS3WHN8</accession>
<feature type="chain" id="PRO_5047057339" evidence="6">
    <location>
        <begin position="29"/>
        <end position="346"/>
    </location>
</feature>
<sequence length="346" mass="36310">MRNARTVRKTGVLLAGLLAVMLVLSACGGNGNNGGANAGNQANTGANAGQSNGGANDSANAGGEPAAERTVTDGMGHQVTIPANPQRILASYLEDPVVTLGKKPVAQWSVANGIQDYLAPQLKDVPTIAYDLPVESVLSFSPDLIIIGSESSVQKGLYEQYAKIAPTYVLGDKVNKDWRAALTTIGDLLGKQDEAAKALQNYDAKAADAKAKLSAAIGGKTAAVLWLVSKNFYLVDETQSSGAVLYKDLGLTPPNLVSDLPEGSKAVWNPISLEKLATLNADYVFLVNSDKNAGEDSLKDPVWQGIPAVKNGHVFEIPSTSSWLYSGKIAGEQIMDEAVKDLTQSK</sequence>
<name>A0ABS3WHN8_9BACL</name>
<dbReference type="Pfam" id="PF01497">
    <property type="entry name" value="Peripla_BP_2"/>
    <property type="match status" value="1"/>
</dbReference>
<evidence type="ECO:0000256" key="2">
    <source>
        <dbReference type="ARBA" id="ARBA00008814"/>
    </source>
</evidence>
<dbReference type="InterPro" id="IPR051313">
    <property type="entry name" value="Bact_iron-sidero_bind"/>
</dbReference>
<dbReference type="InterPro" id="IPR002491">
    <property type="entry name" value="ABC_transptr_periplasmic_BD"/>
</dbReference>
<dbReference type="SUPFAM" id="SSF53807">
    <property type="entry name" value="Helical backbone' metal receptor"/>
    <property type="match status" value="1"/>
</dbReference>
<evidence type="ECO:0000256" key="6">
    <source>
        <dbReference type="SAM" id="SignalP"/>
    </source>
</evidence>
<comment type="similarity">
    <text evidence="2">Belongs to the bacterial solute-binding protein 8 family.</text>
</comment>
<organism evidence="8 9">
    <name type="scientific">Paenibacillus artemisiicola</name>
    <dbReference type="NCBI Taxonomy" id="1172618"/>
    <lineage>
        <taxon>Bacteria</taxon>
        <taxon>Bacillati</taxon>
        <taxon>Bacillota</taxon>
        <taxon>Bacilli</taxon>
        <taxon>Bacillales</taxon>
        <taxon>Paenibacillaceae</taxon>
        <taxon>Paenibacillus</taxon>
    </lineage>
</organism>
<feature type="compositionally biased region" description="Low complexity" evidence="5">
    <location>
        <begin position="42"/>
        <end position="63"/>
    </location>
</feature>
<protein>
    <submittedName>
        <fullName evidence="8">ABC transporter substrate-binding protein</fullName>
    </submittedName>
</protein>
<dbReference type="PROSITE" id="PS51257">
    <property type="entry name" value="PROKAR_LIPOPROTEIN"/>
    <property type="match status" value="1"/>
</dbReference>